<dbReference type="AlphaFoldDB" id="A0A806TIM1"/>
<dbReference type="EMBL" id="CP010586">
    <property type="protein sequence ID" value="AKP78012.1"/>
    <property type="molecule type" value="Genomic_DNA"/>
</dbReference>
<proteinExistence type="predicted"/>
<evidence type="ECO:0000313" key="2">
    <source>
        <dbReference type="Proteomes" id="UP000036410"/>
    </source>
</evidence>
<accession>A0A806TIM1</accession>
<organism evidence="1 2">
    <name type="scientific">Priestia megaterium Q3</name>
    <dbReference type="NCBI Taxonomy" id="1452722"/>
    <lineage>
        <taxon>Bacteria</taxon>
        <taxon>Bacillati</taxon>
        <taxon>Bacillota</taxon>
        <taxon>Bacilli</taxon>
        <taxon>Bacillales</taxon>
        <taxon>Bacillaceae</taxon>
        <taxon>Priestia</taxon>
    </lineage>
</organism>
<sequence length="29" mass="3220">MKHKPGDLLLKTPYFSVGEISQDNVLMSA</sequence>
<protein>
    <submittedName>
        <fullName evidence="1">Uncharacterized protein</fullName>
    </submittedName>
</protein>
<evidence type="ECO:0000313" key="1">
    <source>
        <dbReference type="EMBL" id="AKP78012.1"/>
    </source>
</evidence>
<gene>
    <name evidence="1" type="ORF">AS52_03051</name>
</gene>
<reference evidence="1 2" key="1">
    <citation type="submission" date="2015-01" db="EMBL/GenBank/DDBJ databases">
        <title>Genome sequence of bacillus megaterium Q3.</title>
        <authorList>
            <person name="Wang Y."/>
            <person name="Luo K."/>
            <person name="Bai L."/>
            <person name="Luo F."/>
        </authorList>
    </citation>
    <scope>NUCLEOTIDE SEQUENCE [LARGE SCALE GENOMIC DNA]</scope>
    <source>
        <strain evidence="1 2">Q3</strain>
    </source>
</reference>
<name>A0A806TIM1_PRIMG</name>
<dbReference type="Proteomes" id="UP000036410">
    <property type="component" value="Chromosome"/>
</dbReference>